<sequence>MEEHSSSESNSSSSSSPSLHSPQFSPAPDEQDFEMDFPPDPQDATNILDKGQLDGKRVDHEPPVVTSAALLTSLGLGCQVQFFPGTSKVYGTGQIFLKCFKMDTYSIFCKTNPYYPFASHNDWQMANYLLQSGLSMAKINEYFKLNLVQSLPLSFHMAKELRNRAELLPPGPHWKYRIVAMAHPMKNPAVLYYRDSLECVELLLNHPYYTSHINYTLFCLFTTAERIVREYAEWMSGDVAWCMQLLEGATLCGVVLSSDKTHITNMCGGKVANPLLISLANIRMAVRNKASLHVFLLGALMPIVEFLHPKQRMCSVLDARLFHQCLDIVIEPLKIAACIGHMMSDPAGNLQHCFTPLTAYIADTPKACMLPIVGLRHFKNGITTLKQVTGRAKRDVQRYNVPVISGAAPTNTVIAICALMDFCYLAQARVITSSIHDKIKDALTEFHEHKFSITNKGLRRGAKSGAALNHWQIPKLELMQSVALSISQLGAPVQWSADMTKHAHIEVVKDPAALTNHHHFDSQICRYLDQMEKCRAFETATRLSSLLHTGVGSGQDIPDSEVDLAAGDMDDPDEDPEEHPMALLNDIWALKCPIPNFFAIAESLLTVAPGSIPYPIRTFTSGLTTFRLNYDPSIKHIVIDKVAKMFDIPDLCPAITDYLGHEGPYAQNFHSFGGL</sequence>
<dbReference type="InterPro" id="IPR049233">
    <property type="entry name" value="DUF6830"/>
</dbReference>
<dbReference type="EMBL" id="KN819369">
    <property type="protein sequence ID" value="KIJ12071.1"/>
    <property type="molecule type" value="Genomic_DNA"/>
</dbReference>
<feature type="domain" description="DUF6830" evidence="2">
    <location>
        <begin position="596"/>
        <end position="674"/>
    </location>
</feature>
<dbReference type="Pfam" id="PF18759">
    <property type="entry name" value="Plavaka"/>
    <property type="match status" value="1"/>
</dbReference>
<evidence type="ECO:0000313" key="4">
    <source>
        <dbReference type="Proteomes" id="UP000053647"/>
    </source>
</evidence>
<keyword evidence="4" id="KW-1185">Reference proteome</keyword>
<protein>
    <recommendedName>
        <fullName evidence="2">DUF6830 domain-containing protein</fullName>
    </recommendedName>
</protein>
<accession>A0A0C9TXP9</accession>
<evidence type="ECO:0000313" key="3">
    <source>
        <dbReference type="EMBL" id="KIJ12071.1"/>
    </source>
</evidence>
<organism evidence="3 4">
    <name type="scientific">Paxillus involutus ATCC 200175</name>
    <dbReference type="NCBI Taxonomy" id="664439"/>
    <lineage>
        <taxon>Eukaryota</taxon>
        <taxon>Fungi</taxon>
        <taxon>Dikarya</taxon>
        <taxon>Basidiomycota</taxon>
        <taxon>Agaricomycotina</taxon>
        <taxon>Agaricomycetes</taxon>
        <taxon>Agaricomycetidae</taxon>
        <taxon>Boletales</taxon>
        <taxon>Paxilineae</taxon>
        <taxon>Paxillaceae</taxon>
        <taxon>Paxillus</taxon>
    </lineage>
</organism>
<feature type="compositionally biased region" description="Low complexity" evidence="1">
    <location>
        <begin position="7"/>
        <end position="26"/>
    </location>
</feature>
<gene>
    <name evidence="3" type="ORF">PAXINDRAFT_15099</name>
</gene>
<feature type="region of interest" description="Disordered" evidence="1">
    <location>
        <begin position="1"/>
        <end position="48"/>
    </location>
</feature>
<dbReference type="AlphaFoldDB" id="A0A0C9TXP9"/>
<name>A0A0C9TXP9_PAXIN</name>
<evidence type="ECO:0000256" key="1">
    <source>
        <dbReference type="SAM" id="MobiDB-lite"/>
    </source>
</evidence>
<evidence type="ECO:0000259" key="2">
    <source>
        <dbReference type="Pfam" id="PF20722"/>
    </source>
</evidence>
<dbReference type="InterPro" id="IPR041078">
    <property type="entry name" value="Plavaka"/>
</dbReference>
<dbReference type="HOGENOM" id="CLU_006344_10_2_1"/>
<reference evidence="3 4" key="1">
    <citation type="submission" date="2014-06" db="EMBL/GenBank/DDBJ databases">
        <authorList>
            <consortium name="DOE Joint Genome Institute"/>
            <person name="Kuo A."/>
            <person name="Kohler A."/>
            <person name="Nagy L.G."/>
            <person name="Floudas D."/>
            <person name="Copeland A."/>
            <person name="Barry K.W."/>
            <person name="Cichocki N."/>
            <person name="Veneault-Fourrey C."/>
            <person name="LaButti K."/>
            <person name="Lindquist E.A."/>
            <person name="Lipzen A."/>
            <person name="Lundell T."/>
            <person name="Morin E."/>
            <person name="Murat C."/>
            <person name="Sun H."/>
            <person name="Tunlid A."/>
            <person name="Henrissat B."/>
            <person name="Grigoriev I.V."/>
            <person name="Hibbett D.S."/>
            <person name="Martin F."/>
            <person name="Nordberg H.P."/>
            <person name="Cantor M.N."/>
            <person name="Hua S.X."/>
        </authorList>
    </citation>
    <scope>NUCLEOTIDE SEQUENCE [LARGE SCALE GENOMIC DNA]</scope>
    <source>
        <strain evidence="3 4">ATCC 200175</strain>
    </source>
</reference>
<dbReference type="OrthoDB" id="2418900at2759"/>
<reference evidence="4" key="2">
    <citation type="submission" date="2015-01" db="EMBL/GenBank/DDBJ databases">
        <title>Evolutionary Origins and Diversification of the Mycorrhizal Mutualists.</title>
        <authorList>
            <consortium name="DOE Joint Genome Institute"/>
            <consortium name="Mycorrhizal Genomics Consortium"/>
            <person name="Kohler A."/>
            <person name="Kuo A."/>
            <person name="Nagy L.G."/>
            <person name="Floudas D."/>
            <person name="Copeland A."/>
            <person name="Barry K.W."/>
            <person name="Cichocki N."/>
            <person name="Veneault-Fourrey C."/>
            <person name="LaButti K."/>
            <person name="Lindquist E.A."/>
            <person name="Lipzen A."/>
            <person name="Lundell T."/>
            <person name="Morin E."/>
            <person name="Murat C."/>
            <person name="Riley R."/>
            <person name="Ohm R."/>
            <person name="Sun H."/>
            <person name="Tunlid A."/>
            <person name="Henrissat B."/>
            <person name="Grigoriev I.V."/>
            <person name="Hibbett D.S."/>
            <person name="Martin F."/>
        </authorList>
    </citation>
    <scope>NUCLEOTIDE SEQUENCE [LARGE SCALE GENOMIC DNA]</scope>
    <source>
        <strain evidence="4">ATCC 200175</strain>
    </source>
</reference>
<proteinExistence type="predicted"/>
<dbReference type="Pfam" id="PF20722">
    <property type="entry name" value="DUF6830"/>
    <property type="match status" value="1"/>
</dbReference>
<dbReference type="Proteomes" id="UP000053647">
    <property type="component" value="Unassembled WGS sequence"/>
</dbReference>